<organism evidence="3 4">
    <name type="scientific">Klebsiella michiganensis</name>
    <dbReference type="NCBI Taxonomy" id="1134687"/>
    <lineage>
        <taxon>Bacteria</taxon>
        <taxon>Pseudomonadati</taxon>
        <taxon>Pseudomonadota</taxon>
        <taxon>Gammaproteobacteria</taxon>
        <taxon>Enterobacterales</taxon>
        <taxon>Enterobacteriaceae</taxon>
        <taxon>Klebsiella/Raoultella group</taxon>
        <taxon>Klebsiella</taxon>
    </lineage>
</organism>
<name>A0A6P1V7Q2_9ENTR</name>
<evidence type="ECO:0000313" key="4">
    <source>
        <dbReference type="Proteomes" id="UP000464389"/>
    </source>
</evidence>
<dbReference type="InterPro" id="IPR058058">
    <property type="entry name" value="CBU_0592-like"/>
</dbReference>
<keyword evidence="1" id="KW-0812">Transmembrane</keyword>
<reference evidence="3 4" key="1">
    <citation type="submission" date="2020-01" db="EMBL/GenBank/DDBJ databases">
        <title>Bactrocera dorsalis gut bacteria genome.</title>
        <authorList>
            <person name="Zhang H."/>
            <person name="Cai Z."/>
        </authorList>
    </citation>
    <scope>NUCLEOTIDE SEQUENCE [LARGE SCALE GENOMIC DNA]</scope>
    <source>
        <strain evidence="3 4">BD177</strain>
        <plasmid evidence="3 4">unnamed3</plasmid>
    </source>
</reference>
<keyword evidence="1" id="KW-1133">Transmembrane helix</keyword>
<proteinExistence type="predicted"/>
<dbReference type="Proteomes" id="UP000464389">
    <property type="component" value="Plasmid unnamed3"/>
</dbReference>
<feature type="transmembrane region" description="Helical" evidence="1">
    <location>
        <begin position="6"/>
        <end position="25"/>
    </location>
</feature>
<evidence type="ECO:0000256" key="1">
    <source>
        <dbReference type="SAM" id="Phobius"/>
    </source>
</evidence>
<dbReference type="AlphaFoldDB" id="A0A6P1V7Q2"/>
<dbReference type="Pfam" id="PF26604">
    <property type="entry name" value="CBU_0592"/>
    <property type="match status" value="1"/>
</dbReference>
<gene>
    <name evidence="3" type="ORF">GW952_31795</name>
</gene>
<sequence length="74" mass="8163">MNFTDILGYTGTVLVILSFLCNSLIKLRILNAVGASLVTIYAVITHAWPVALLDGFIVIINIVQLFKRKKLTSN</sequence>
<evidence type="ECO:0000259" key="2">
    <source>
        <dbReference type="Pfam" id="PF26604"/>
    </source>
</evidence>
<accession>A0A6P1V7Q2</accession>
<evidence type="ECO:0000313" key="3">
    <source>
        <dbReference type="EMBL" id="QHS50190.1"/>
    </source>
</evidence>
<keyword evidence="1" id="KW-0472">Membrane</keyword>
<feature type="domain" description="CBU-0592-like" evidence="2">
    <location>
        <begin position="5"/>
        <end position="68"/>
    </location>
</feature>
<dbReference type="RefSeq" id="WP_162122936.1">
    <property type="nucleotide sequence ID" value="NZ_CP048111.1"/>
</dbReference>
<protein>
    <recommendedName>
        <fullName evidence="2">CBU-0592-like domain-containing protein</fullName>
    </recommendedName>
</protein>
<keyword evidence="3" id="KW-0614">Plasmid</keyword>
<dbReference type="EMBL" id="CP048111">
    <property type="protein sequence ID" value="QHS50190.1"/>
    <property type="molecule type" value="Genomic_DNA"/>
</dbReference>
<feature type="transmembrane region" description="Helical" evidence="1">
    <location>
        <begin position="37"/>
        <end position="66"/>
    </location>
</feature>
<geneLocation type="plasmid" evidence="3">
    <name>unnamed3</name>
</geneLocation>